<dbReference type="SMART" id="SM00479">
    <property type="entry name" value="EXOIII"/>
    <property type="match status" value="1"/>
</dbReference>
<gene>
    <name evidence="20 22" type="primary">dnaQ</name>
    <name evidence="22" type="ORF">QGN29_04640</name>
</gene>
<dbReference type="GO" id="GO:0005829">
    <property type="term" value="C:cytosol"/>
    <property type="evidence" value="ECO:0007669"/>
    <property type="project" value="TreeGrafter"/>
</dbReference>
<evidence type="ECO:0000256" key="5">
    <source>
        <dbReference type="ARBA" id="ARBA00022695"/>
    </source>
</evidence>
<dbReference type="SUPFAM" id="SSF53098">
    <property type="entry name" value="Ribonuclease H-like"/>
    <property type="match status" value="1"/>
</dbReference>
<dbReference type="FunFam" id="3.30.420.10:FF:000012">
    <property type="entry name" value="DNA polymerase III subunit epsilon"/>
    <property type="match status" value="1"/>
</dbReference>
<keyword evidence="4 20" id="KW-0808">Transferase</keyword>
<sequence>MNSIREIVFDTETTGFDPFSGDRVIEIGCVVLINKIVQTGEENQFHRYCNPRRDVPESAVKVHGLTAEMLADKPYFEDVMDEFLDFVGDDILVAHNAEFDKKFINWELENAGRKPIPAAQFKDTLAIARGKYPGAQNSLDALCRRFGIENGHRTLHGALLDSEILADVYVELEGGRQTGLELTVEKKKAFVQTEKKKREPRSFPLTDAELEAHKDYIMALKDPLWGR</sequence>
<dbReference type="GO" id="GO:0003677">
    <property type="term" value="F:DNA binding"/>
    <property type="evidence" value="ECO:0007669"/>
    <property type="project" value="InterPro"/>
</dbReference>
<comment type="catalytic activity">
    <reaction evidence="16 20">
        <text>DNA(n) + a 2'-deoxyribonucleoside 5'-triphosphate = DNA(n+1) + diphosphate</text>
        <dbReference type="Rhea" id="RHEA:22508"/>
        <dbReference type="Rhea" id="RHEA-COMP:17339"/>
        <dbReference type="Rhea" id="RHEA-COMP:17340"/>
        <dbReference type="ChEBI" id="CHEBI:33019"/>
        <dbReference type="ChEBI" id="CHEBI:61560"/>
        <dbReference type="ChEBI" id="CHEBI:173112"/>
        <dbReference type="EC" id="2.7.7.7"/>
    </reaction>
</comment>
<evidence type="ECO:0000256" key="4">
    <source>
        <dbReference type="ARBA" id="ARBA00022679"/>
    </source>
</evidence>
<dbReference type="InterPro" id="IPR006309">
    <property type="entry name" value="DnaQ_proteo"/>
</dbReference>
<dbReference type="GO" id="GO:0045004">
    <property type="term" value="P:DNA replication proofreading"/>
    <property type="evidence" value="ECO:0007669"/>
    <property type="project" value="TreeGrafter"/>
</dbReference>
<feature type="domain" description="Exonuclease" evidence="21">
    <location>
        <begin position="5"/>
        <end position="178"/>
    </location>
</feature>
<keyword evidence="5 20" id="KW-0548">Nucleotidyltransferase</keyword>
<protein>
    <recommendedName>
        <fullName evidence="3 20">DNA polymerase III subunit epsilon</fullName>
        <ecNumber evidence="2 20">2.7.7.7</ecNumber>
    </recommendedName>
</protein>
<keyword evidence="9 20" id="KW-0378">Hydrolase</keyword>
<evidence type="ECO:0000256" key="15">
    <source>
        <dbReference type="ARBA" id="ARBA00026073"/>
    </source>
</evidence>
<evidence type="ECO:0000259" key="21">
    <source>
        <dbReference type="SMART" id="SM00479"/>
    </source>
</evidence>
<feature type="binding site" evidence="19">
    <location>
        <position position="12"/>
    </location>
    <ligand>
        <name>a divalent metal cation</name>
        <dbReference type="ChEBI" id="CHEBI:60240"/>
        <label>1</label>
        <note>catalytic</note>
    </ligand>
</feature>
<keyword evidence="7 20" id="KW-0540">Nuclease</keyword>
<evidence type="ECO:0000313" key="23">
    <source>
        <dbReference type="Proteomes" id="UP001268683"/>
    </source>
</evidence>
<dbReference type="NCBIfam" id="NF004316">
    <property type="entry name" value="PRK05711.1"/>
    <property type="match status" value="1"/>
</dbReference>
<evidence type="ECO:0000256" key="9">
    <source>
        <dbReference type="ARBA" id="ARBA00022801"/>
    </source>
</evidence>
<feature type="binding site" evidence="18">
    <location>
        <position position="12"/>
    </location>
    <ligand>
        <name>substrate</name>
    </ligand>
</feature>
<evidence type="ECO:0000256" key="11">
    <source>
        <dbReference type="ARBA" id="ARBA00022842"/>
    </source>
</evidence>
<evidence type="ECO:0000313" key="22">
    <source>
        <dbReference type="EMBL" id="WND03661.1"/>
    </source>
</evidence>
<feature type="binding site" evidence="19">
    <location>
        <position position="161"/>
    </location>
    <ligand>
        <name>a divalent metal cation</name>
        <dbReference type="ChEBI" id="CHEBI:60240"/>
        <label>1</label>
        <note>catalytic</note>
    </ligand>
</feature>
<keyword evidence="8 19" id="KW-0479">Metal-binding</keyword>
<evidence type="ECO:0000256" key="7">
    <source>
        <dbReference type="ARBA" id="ARBA00022722"/>
    </source>
</evidence>
<feature type="binding site" evidence="18">
    <location>
        <position position="63"/>
    </location>
    <ligand>
        <name>substrate</name>
    </ligand>
</feature>
<comment type="cofactor">
    <cofactor evidence="1 20">
        <name>Mn(2+)</name>
        <dbReference type="ChEBI" id="CHEBI:29035"/>
    </cofactor>
</comment>
<evidence type="ECO:0000256" key="2">
    <source>
        <dbReference type="ARBA" id="ARBA00012417"/>
    </source>
</evidence>
<dbReference type="NCBIfam" id="TIGR01406">
    <property type="entry name" value="dnaQ_proteo"/>
    <property type="match status" value="1"/>
</dbReference>
<evidence type="ECO:0000256" key="3">
    <source>
        <dbReference type="ARBA" id="ARBA00020352"/>
    </source>
</evidence>
<evidence type="ECO:0000256" key="19">
    <source>
        <dbReference type="PIRSR" id="PIRSR606309-3"/>
    </source>
</evidence>
<keyword evidence="10 20" id="KW-0269">Exonuclease</keyword>
<evidence type="ECO:0000256" key="18">
    <source>
        <dbReference type="PIRSR" id="PIRSR606309-2"/>
    </source>
</evidence>
<proteinExistence type="predicted"/>
<evidence type="ECO:0000256" key="12">
    <source>
        <dbReference type="ARBA" id="ARBA00022932"/>
    </source>
</evidence>
<dbReference type="InterPro" id="IPR036397">
    <property type="entry name" value="RNaseH_sf"/>
</dbReference>
<keyword evidence="23" id="KW-1185">Reference proteome</keyword>
<evidence type="ECO:0000256" key="10">
    <source>
        <dbReference type="ARBA" id="ARBA00022839"/>
    </source>
</evidence>
<feature type="binding site" evidence="19">
    <location>
        <position position="10"/>
    </location>
    <ligand>
        <name>a divalent metal cation</name>
        <dbReference type="ChEBI" id="CHEBI:60240"/>
        <label>1</label>
        <note>catalytic</note>
    </ligand>
</feature>
<evidence type="ECO:0000256" key="8">
    <source>
        <dbReference type="ARBA" id="ARBA00022723"/>
    </source>
</evidence>
<comment type="cofactor">
    <cofactor evidence="19">
        <name>Mg(2+)</name>
        <dbReference type="ChEBI" id="CHEBI:18420"/>
    </cofactor>
    <cofactor evidence="19">
        <name>Mn(2+)</name>
        <dbReference type="ChEBI" id="CHEBI:29035"/>
    </cofactor>
    <text evidence="19">Binds 2 divalent metal cations. Magnesium or manganese.</text>
</comment>
<dbReference type="Gene3D" id="3.30.420.10">
    <property type="entry name" value="Ribonuclease H-like superfamily/Ribonuclease H"/>
    <property type="match status" value="1"/>
</dbReference>
<dbReference type="CDD" id="cd06131">
    <property type="entry name" value="DNA_pol_III_epsilon_Ecoli_like"/>
    <property type="match status" value="1"/>
</dbReference>
<feature type="active site" description="Proton acceptor" evidence="17">
    <location>
        <position position="156"/>
    </location>
</feature>
<feature type="binding site" evidence="18">
    <location>
        <position position="161"/>
    </location>
    <ligand>
        <name>substrate</name>
    </ligand>
</feature>
<evidence type="ECO:0000256" key="6">
    <source>
        <dbReference type="ARBA" id="ARBA00022705"/>
    </source>
</evidence>
<evidence type="ECO:0000256" key="14">
    <source>
        <dbReference type="ARBA" id="ARBA00025483"/>
    </source>
</evidence>
<evidence type="ECO:0000256" key="1">
    <source>
        <dbReference type="ARBA" id="ARBA00001936"/>
    </source>
</evidence>
<dbReference type="RefSeq" id="WP_310799514.1">
    <property type="nucleotide sequence ID" value="NZ_CP123872.1"/>
</dbReference>
<dbReference type="AlphaFoldDB" id="A0AA52EF60"/>
<dbReference type="InterPro" id="IPR013520">
    <property type="entry name" value="Ribonucl_H"/>
</dbReference>
<name>A0AA52EF60_9PROT</name>
<dbReference type="Pfam" id="PF00929">
    <property type="entry name" value="RNase_T"/>
    <property type="match status" value="1"/>
</dbReference>
<dbReference type="KEGG" id="tmk:QGN29_04640"/>
<dbReference type="EMBL" id="CP123872">
    <property type="protein sequence ID" value="WND03661.1"/>
    <property type="molecule type" value="Genomic_DNA"/>
</dbReference>
<dbReference type="NCBIfam" id="TIGR00573">
    <property type="entry name" value="dnaq"/>
    <property type="match status" value="1"/>
</dbReference>
<dbReference type="GO" id="GO:0008408">
    <property type="term" value="F:3'-5' exonuclease activity"/>
    <property type="evidence" value="ECO:0007669"/>
    <property type="project" value="TreeGrafter"/>
</dbReference>
<organism evidence="22 23">
    <name type="scientific">Temperatibacter marinus</name>
    <dbReference type="NCBI Taxonomy" id="1456591"/>
    <lineage>
        <taxon>Bacteria</taxon>
        <taxon>Pseudomonadati</taxon>
        <taxon>Pseudomonadota</taxon>
        <taxon>Alphaproteobacteria</taxon>
        <taxon>Kordiimonadales</taxon>
        <taxon>Temperatibacteraceae</taxon>
        <taxon>Temperatibacter</taxon>
    </lineage>
</organism>
<keyword evidence="13 19" id="KW-0464">Manganese</keyword>
<dbReference type="Proteomes" id="UP001268683">
    <property type="component" value="Chromosome"/>
</dbReference>
<dbReference type="GO" id="GO:0003887">
    <property type="term" value="F:DNA-directed DNA polymerase activity"/>
    <property type="evidence" value="ECO:0007669"/>
    <property type="project" value="UniProtKB-KW"/>
</dbReference>
<dbReference type="PANTHER" id="PTHR30231">
    <property type="entry name" value="DNA POLYMERASE III SUBUNIT EPSILON"/>
    <property type="match status" value="1"/>
</dbReference>
<keyword evidence="11 19" id="KW-0460">Magnesium</keyword>
<evidence type="ECO:0000256" key="13">
    <source>
        <dbReference type="ARBA" id="ARBA00023211"/>
    </source>
</evidence>
<dbReference type="InterPro" id="IPR006054">
    <property type="entry name" value="DnaQ"/>
</dbReference>
<dbReference type="InterPro" id="IPR012337">
    <property type="entry name" value="RNaseH-like_sf"/>
</dbReference>
<keyword evidence="6 20" id="KW-0235">DNA replication</keyword>
<comment type="function">
    <text evidence="14 20">DNA polymerase III is a complex, multichain enzyme responsible for most of the replicative synthesis in bacteria. The epsilon subunit contain the editing function and is a proofreading 3'-5' exonuclease.</text>
</comment>
<reference evidence="22" key="1">
    <citation type="submission" date="2023-04" db="EMBL/GenBank/DDBJ databases">
        <title>Complete genome sequence of Temperatibacter marinus.</title>
        <authorList>
            <person name="Rong J.-C."/>
            <person name="Yi M.-L."/>
            <person name="Zhao Q."/>
        </authorList>
    </citation>
    <scope>NUCLEOTIDE SEQUENCE</scope>
    <source>
        <strain evidence="22">NBRC 110045</strain>
    </source>
</reference>
<feature type="binding site" evidence="18">
    <location>
        <position position="10"/>
    </location>
    <ligand>
        <name>substrate</name>
    </ligand>
</feature>
<dbReference type="GO" id="GO:0046872">
    <property type="term" value="F:metal ion binding"/>
    <property type="evidence" value="ECO:0007669"/>
    <property type="project" value="UniProtKB-KW"/>
</dbReference>
<comment type="subunit">
    <text evidence="15 20">DNA polymerase III contains a core (composed of alpha, epsilon and theta chains) that associates with a tau subunit. This core dimerizes to form the POLIII' complex. PolIII' associates with the gamma complex (composed of gamma, delta, delta', psi and chi chains) and with the beta chain to form the complete DNA polymerase III complex.</text>
</comment>
<evidence type="ECO:0000256" key="17">
    <source>
        <dbReference type="PIRSR" id="PIRSR606309-1"/>
    </source>
</evidence>
<keyword evidence="12 20" id="KW-0239">DNA-directed DNA polymerase</keyword>
<evidence type="ECO:0000256" key="16">
    <source>
        <dbReference type="ARBA" id="ARBA00049244"/>
    </source>
</evidence>
<dbReference type="PANTHER" id="PTHR30231:SF41">
    <property type="entry name" value="DNA POLYMERASE III SUBUNIT EPSILON"/>
    <property type="match status" value="1"/>
</dbReference>
<dbReference type="EC" id="2.7.7.7" evidence="2 20"/>
<evidence type="ECO:0000256" key="20">
    <source>
        <dbReference type="RuleBase" id="RU364087"/>
    </source>
</evidence>
<accession>A0AA52EF60</accession>